<gene>
    <name evidence="1" type="ORF">GOBAR_AA03000</name>
</gene>
<evidence type="ECO:0000313" key="1">
    <source>
        <dbReference type="EMBL" id="PPS17583.1"/>
    </source>
</evidence>
<dbReference type="OrthoDB" id="10560988at2759"/>
<protein>
    <submittedName>
        <fullName evidence="1">Uncharacterized protein</fullName>
    </submittedName>
</protein>
<dbReference type="Proteomes" id="UP000239757">
    <property type="component" value="Unassembled WGS sequence"/>
</dbReference>
<evidence type="ECO:0000313" key="2">
    <source>
        <dbReference type="Proteomes" id="UP000239757"/>
    </source>
</evidence>
<reference evidence="1 2" key="1">
    <citation type="submission" date="2015-01" db="EMBL/GenBank/DDBJ databases">
        <title>Genome of allotetraploid Gossypium barbadense reveals genomic plasticity and fiber elongation in cotton evolution.</title>
        <authorList>
            <person name="Chen X."/>
            <person name="Liu X."/>
            <person name="Zhao B."/>
            <person name="Zheng H."/>
            <person name="Hu Y."/>
            <person name="Lu G."/>
            <person name="Yang C."/>
            <person name="Chen J."/>
            <person name="Shan C."/>
            <person name="Zhang L."/>
            <person name="Zhou Y."/>
            <person name="Wang L."/>
            <person name="Guo W."/>
            <person name="Bai Y."/>
            <person name="Ruan J."/>
            <person name="Shangguan X."/>
            <person name="Mao Y."/>
            <person name="Jiang J."/>
            <person name="Zhu Y."/>
            <person name="Lei J."/>
            <person name="Kang H."/>
            <person name="Chen S."/>
            <person name="He X."/>
            <person name="Wang R."/>
            <person name="Wang Y."/>
            <person name="Chen J."/>
            <person name="Wang L."/>
            <person name="Yu S."/>
            <person name="Wang B."/>
            <person name="Wei J."/>
            <person name="Song S."/>
            <person name="Lu X."/>
            <person name="Gao Z."/>
            <person name="Gu W."/>
            <person name="Deng X."/>
            <person name="Ma D."/>
            <person name="Wang S."/>
            <person name="Liang W."/>
            <person name="Fang L."/>
            <person name="Cai C."/>
            <person name="Zhu X."/>
            <person name="Zhou B."/>
            <person name="Zhang Y."/>
            <person name="Chen Z."/>
            <person name="Xu S."/>
            <person name="Zhu R."/>
            <person name="Wang S."/>
            <person name="Zhang T."/>
            <person name="Zhao G."/>
        </authorList>
    </citation>
    <scope>NUCLEOTIDE SEQUENCE [LARGE SCALE GENOMIC DNA]</scope>
    <source>
        <strain evidence="2">cv. Xinhai21</strain>
        <tissue evidence="1">Leaf</tissue>
    </source>
</reference>
<proteinExistence type="predicted"/>
<dbReference type="EMBL" id="KZ662915">
    <property type="protein sequence ID" value="PPS17583.1"/>
    <property type="molecule type" value="Genomic_DNA"/>
</dbReference>
<sequence>MDLLIPTTAPLLAEPSSGIIRFFPQASLLNSLQLTFPTGEVEFEKIIGSCEDHKAYFAKFMNTQSTTIGSSSNLSPPGKPKKENNEALENFKVETKANMKNYLPNLKSNLMLHTQVVVDPFDVSQIDFNWLHKLTNSGLDIVILCPSGAEWKEFQKK</sequence>
<accession>A0A2P5YPT4</accession>
<organism evidence="1 2">
    <name type="scientific">Gossypium barbadense</name>
    <name type="common">Sea Island cotton</name>
    <name type="synonym">Hibiscus barbadensis</name>
    <dbReference type="NCBI Taxonomy" id="3634"/>
    <lineage>
        <taxon>Eukaryota</taxon>
        <taxon>Viridiplantae</taxon>
        <taxon>Streptophyta</taxon>
        <taxon>Embryophyta</taxon>
        <taxon>Tracheophyta</taxon>
        <taxon>Spermatophyta</taxon>
        <taxon>Magnoliopsida</taxon>
        <taxon>eudicotyledons</taxon>
        <taxon>Gunneridae</taxon>
        <taxon>Pentapetalae</taxon>
        <taxon>rosids</taxon>
        <taxon>malvids</taxon>
        <taxon>Malvales</taxon>
        <taxon>Malvaceae</taxon>
        <taxon>Malvoideae</taxon>
        <taxon>Gossypium</taxon>
    </lineage>
</organism>
<dbReference type="AlphaFoldDB" id="A0A2P5YPT4"/>
<name>A0A2P5YPT4_GOSBA</name>